<dbReference type="InterPro" id="IPR029052">
    <property type="entry name" value="Metallo-depent_PP-like"/>
</dbReference>
<feature type="region of interest" description="Disordered" evidence="2">
    <location>
        <begin position="532"/>
        <end position="577"/>
    </location>
</feature>
<dbReference type="CDD" id="cd00144">
    <property type="entry name" value="MPP_PPP_family"/>
    <property type="match status" value="1"/>
</dbReference>
<reference evidence="4 5" key="2">
    <citation type="journal article" date="2022" name="Mol. Biol. Evol.">
        <title>Comparative Genomics Reveals Insights into the Divergent Evolution of Astigmatic Mites and Household Pest Adaptations.</title>
        <authorList>
            <person name="Xiong Q."/>
            <person name="Wan A.T."/>
            <person name="Liu X."/>
            <person name="Fung C.S."/>
            <person name="Xiao X."/>
            <person name="Malainual N."/>
            <person name="Hou J."/>
            <person name="Wang L."/>
            <person name="Wang M."/>
            <person name="Yang K.Y."/>
            <person name="Cui Y."/>
            <person name="Leung E.L."/>
            <person name="Nong W."/>
            <person name="Shin S.K."/>
            <person name="Au S.W."/>
            <person name="Jeong K.Y."/>
            <person name="Chew F.T."/>
            <person name="Hui J.H."/>
            <person name="Leung T.F."/>
            <person name="Tungtrongchitr A."/>
            <person name="Zhong N."/>
            <person name="Liu Z."/>
            <person name="Tsui S.K."/>
        </authorList>
    </citation>
    <scope>NUCLEOTIDE SEQUENCE [LARGE SCALE GENOMIC DNA]</scope>
    <source>
        <strain evidence="4">Derp</strain>
    </source>
</reference>
<evidence type="ECO:0000313" key="5">
    <source>
        <dbReference type="Proteomes" id="UP000887458"/>
    </source>
</evidence>
<dbReference type="EMBL" id="NJHN03000024">
    <property type="protein sequence ID" value="KAH9424915.1"/>
    <property type="molecule type" value="Genomic_DNA"/>
</dbReference>
<name>A0ABQ8JRC9_DERPT</name>
<feature type="region of interest" description="Disordered" evidence="2">
    <location>
        <begin position="1"/>
        <end position="27"/>
    </location>
</feature>
<feature type="compositionally biased region" description="Acidic residues" evidence="2">
    <location>
        <begin position="334"/>
        <end position="350"/>
    </location>
</feature>
<gene>
    <name evidence="4" type="ORF">DERP_009137</name>
</gene>
<dbReference type="PANTHER" id="PTHR11668">
    <property type="entry name" value="SERINE/THREONINE PROTEIN PHOSPHATASE"/>
    <property type="match status" value="1"/>
</dbReference>
<feature type="compositionally biased region" description="Low complexity" evidence="2">
    <location>
        <begin position="322"/>
        <end position="333"/>
    </location>
</feature>
<dbReference type="SMART" id="SM00156">
    <property type="entry name" value="PP2Ac"/>
    <property type="match status" value="1"/>
</dbReference>
<feature type="region of interest" description="Disordered" evidence="2">
    <location>
        <begin position="168"/>
        <end position="223"/>
    </location>
</feature>
<comment type="catalytic activity">
    <reaction evidence="1">
        <text>O-phospho-L-threonyl-[protein] + H2O = L-threonyl-[protein] + phosphate</text>
        <dbReference type="Rhea" id="RHEA:47004"/>
        <dbReference type="Rhea" id="RHEA-COMP:11060"/>
        <dbReference type="Rhea" id="RHEA-COMP:11605"/>
        <dbReference type="ChEBI" id="CHEBI:15377"/>
        <dbReference type="ChEBI" id="CHEBI:30013"/>
        <dbReference type="ChEBI" id="CHEBI:43474"/>
        <dbReference type="ChEBI" id="CHEBI:61977"/>
        <dbReference type="EC" id="3.1.3.16"/>
    </reaction>
</comment>
<dbReference type="Pfam" id="PF00149">
    <property type="entry name" value="Metallophos"/>
    <property type="match status" value="1"/>
</dbReference>
<dbReference type="InterPro" id="IPR006186">
    <property type="entry name" value="Ser/Thr-sp_prot-phosphatase"/>
</dbReference>
<dbReference type="SUPFAM" id="SSF56300">
    <property type="entry name" value="Metallo-dependent phosphatases"/>
    <property type="match status" value="1"/>
</dbReference>
<feature type="compositionally biased region" description="Low complexity" evidence="2">
    <location>
        <begin position="193"/>
        <end position="207"/>
    </location>
</feature>
<feature type="domain" description="Serine/threonine specific protein phosphatases" evidence="3">
    <location>
        <begin position="939"/>
        <end position="944"/>
    </location>
</feature>
<feature type="compositionally biased region" description="Low complexity" evidence="2">
    <location>
        <begin position="259"/>
        <end position="276"/>
    </location>
</feature>
<evidence type="ECO:0000256" key="1">
    <source>
        <dbReference type="RuleBase" id="RU004273"/>
    </source>
</evidence>
<dbReference type="PANTHER" id="PTHR11668:SF496">
    <property type="entry name" value="SERINE_THREONINE-PROTEIN PHOSPHATASE"/>
    <property type="match status" value="1"/>
</dbReference>
<feature type="compositionally biased region" description="Low complexity" evidence="2">
    <location>
        <begin position="168"/>
        <end position="179"/>
    </location>
</feature>
<feature type="compositionally biased region" description="Basic and acidic residues" evidence="2">
    <location>
        <begin position="1"/>
        <end position="12"/>
    </location>
</feature>
<organism evidence="4 5">
    <name type="scientific">Dermatophagoides pteronyssinus</name>
    <name type="common">European house dust mite</name>
    <dbReference type="NCBI Taxonomy" id="6956"/>
    <lineage>
        <taxon>Eukaryota</taxon>
        <taxon>Metazoa</taxon>
        <taxon>Ecdysozoa</taxon>
        <taxon>Arthropoda</taxon>
        <taxon>Chelicerata</taxon>
        <taxon>Arachnida</taxon>
        <taxon>Acari</taxon>
        <taxon>Acariformes</taxon>
        <taxon>Sarcoptiformes</taxon>
        <taxon>Astigmata</taxon>
        <taxon>Psoroptidia</taxon>
        <taxon>Analgoidea</taxon>
        <taxon>Pyroglyphidae</taxon>
        <taxon>Dermatophagoidinae</taxon>
        <taxon>Dermatophagoides</taxon>
    </lineage>
</organism>
<dbReference type="Gene3D" id="3.60.21.10">
    <property type="match status" value="1"/>
</dbReference>
<keyword evidence="5" id="KW-1185">Reference proteome</keyword>
<protein>
    <recommendedName>
        <fullName evidence="1">Serine/threonine-protein phosphatase</fullName>
        <ecNumber evidence="1">3.1.3.16</ecNumber>
    </recommendedName>
</protein>
<feature type="region of interest" description="Disordered" evidence="2">
    <location>
        <begin position="296"/>
        <end position="353"/>
    </location>
</feature>
<dbReference type="PRINTS" id="PR00114">
    <property type="entry name" value="STPHPHTASE"/>
</dbReference>
<evidence type="ECO:0000259" key="3">
    <source>
        <dbReference type="PROSITE" id="PS00125"/>
    </source>
</evidence>
<comment type="caution">
    <text evidence="4">The sequence shown here is derived from an EMBL/GenBank/DDBJ whole genome shotgun (WGS) entry which is preliminary data.</text>
</comment>
<dbReference type="InterPro" id="IPR004843">
    <property type="entry name" value="Calcineurin-like_PHP"/>
</dbReference>
<evidence type="ECO:0000256" key="2">
    <source>
        <dbReference type="SAM" id="MobiDB-lite"/>
    </source>
</evidence>
<dbReference type="Proteomes" id="UP000887458">
    <property type="component" value="Unassembled WGS sequence"/>
</dbReference>
<comment type="similarity">
    <text evidence="1">Belongs to the PPP phosphatase family.</text>
</comment>
<dbReference type="PROSITE" id="PS00125">
    <property type="entry name" value="SER_THR_PHOSPHATASE"/>
    <property type="match status" value="1"/>
</dbReference>
<sequence>MEKSKSESDSGSKKKLQIPSPGYIRSTPYLRLRESISNRFKSPPASPTKPRQYSPPPISFQSLFKWKRPSDKYTNLDDICCIALICPEHQRIGLLDIPQKGLFFPSLSCRMSNYSINSIVREMLNRVFGDVHAKFRNFQLITERIQIPLRNFLFRFIYRIDVSLSTATSTAGGKNSTTKGKTKVSCDQKKKMSSISPSTKTKKTNSSIGAEKSVNKKNGQKNEQRKCICQMVQRTLIHWLSYDDICNKLTSTITLLDSMNTPSSNNVTTTNANNNNLLGPEPKYILEQQFGLLKKRRKSLSTSSSSSSVDEKNSKKIENSNKENSINNRLDSNLDSDLDIDNDNDNDDDDPSKYYSLGWNEFRLFNDDDEYDQNGNDEKPSTTITNETNKANIQLNLNNQQNEQIKFGPIIKQLTIKLIRCQHHQRPIIEKINYLGNICDNGKISLKLISGNRVEIISLYNEFVLQCYPSRYMTIWSFKLFMEKILSPPALSNDKVVQYFRSFDRQKLSYLNFNNLLLGLLIVGRPFACCPSTSTSTSPTTTTTTTPSTTPSTISPSTTKTVPSTMNTTTTTTTASSSNQSKECCPCRRLKYRLLFNFYSTSSTKINLNDLYKMIIDYRKKIKTGSSTRFHSRLNEFNEQNNDYETKIRQQLEERFRSQTEIPMELTFKQFNNHIQTGQLFRLLGLDNINVDEYFDKIIRLNIEIDDLILPLWRPLKSTAQWIALRSSTQSTLRCYPCKRTKYYLSTYFHTLSDVGEVTEVNRLDIENISPSTINGVGGTTAMNVVKQFRQDMQETEIHVLANDIVNRLTKVGSFLFDSSNDNEIVNVEQLTLLDNWFYNEKIEMINNLKMICEKAEEIFSTEPRLLNITSPCYVLGDIHGNLKDLLLYSQILWKSTPFINQSCYLFLGDYVDRGQYGVECIIYLFCMKILAPHNFLILRGNHEIRDIQQQFSFYGECCTRFELELWDSINKAMDRLPITAIIDSRLFCAHGGIPITITTLEQIRSVPKRIENPLYSSFETWEILWNDPVSGNELARIVEFEKDSLERSFVQNTRRGTAFQYTEWAVDRFCQRNQIDSIIRAHEVYHEGFHFDHRGKTMTIFSSSNYSELTNRAAVLFIDRDRLRIIQVINCESKT</sequence>
<dbReference type="EC" id="3.1.3.16" evidence="1"/>
<keyword evidence="1" id="KW-0378">Hydrolase</keyword>
<proteinExistence type="inferred from homology"/>
<dbReference type="InterPro" id="IPR050341">
    <property type="entry name" value="PP1_catalytic_subunit"/>
</dbReference>
<evidence type="ECO:0000313" key="4">
    <source>
        <dbReference type="EMBL" id="KAH9424915.1"/>
    </source>
</evidence>
<reference evidence="4 5" key="1">
    <citation type="journal article" date="2018" name="J. Allergy Clin. Immunol.">
        <title>High-quality assembly of Dermatophagoides pteronyssinus genome and transcriptome reveals a wide range of novel allergens.</title>
        <authorList>
            <person name="Liu X.Y."/>
            <person name="Yang K.Y."/>
            <person name="Wang M.Q."/>
            <person name="Kwok J.S."/>
            <person name="Zeng X."/>
            <person name="Yang Z."/>
            <person name="Xiao X.J."/>
            <person name="Lau C.P."/>
            <person name="Li Y."/>
            <person name="Huang Z.M."/>
            <person name="Ba J.G."/>
            <person name="Yim A.K."/>
            <person name="Ouyang C.Y."/>
            <person name="Ngai S.M."/>
            <person name="Chan T.F."/>
            <person name="Leung E.L."/>
            <person name="Liu L."/>
            <person name="Liu Z.G."/>
            <person name="Tsui S.K."/>
        </authorList>
    </citation>
    <scope>NUCLEOTIDE SEQUENCE [LARGE SCALE GENOMIC DNA]</scope>
    <source>
        <strain evidence="4">Derp</strain>
    </source>
</reference>
<accession>A0ABQ8JRC9</accession>
<feature type="region of interest" description="Disordered" evidence="2">
    <location>
        <begin position="259"/>
        <end position="280"/>
    </location>
</feature>
<feature type="compositionally biased region" description="Basic and acidic residues" evidence="2">
    <location>
        <begin position="309"/>
        <end position="321"/>
    </location>
</feature>